<dbReference type="Proteomes" id="UP001226762">
    <property type="component" value="Unassembled WGS sequence"/>
</dbReference>
<dbReference type="AlphaFoldDB" id="A0AAE3WD30"/>
<keyword evidence="2" id="KW-1185">Reference proteome</keyword>
<dbReference type="RefSeq" id="WP_306734685.1">
    <property type="nucleotide sequence ID" value="NZ_JANHAX010000001.1"/>
</dbReference>
<reference evidence="1" key="2">
    <citation type="submission" date="2023-02" db="EMBL/GenBank/DDBJ databases">
        <title>'Rhodoalgimonas zhirmunskyi' gen. nov., isolated from a red alga.</title>
        <authorList>
            <person name="Nedashkovskaya O.I."/>
            <person name="Otstavnykh N.Y."/>
            <person name="Bystritskaya E.P."/>
            <person name="Balabanova L.A."/>
            <person name="Isaeva M.P."/>
        </authorList>
    </citation>
    <scope>NUCLEOTIDE SEQUENCE</scope>
    <source>
        <strain evidence="1">KCTC 52189</strain>
    </source>
</reference>
<comment type="caution">
    <text evidence="1">The sequence shown here is derived from an EMBL/GenBank/DDBJ whole genome shotgun (WGS) entry which is preliminary data.</text>
</comment>
<dbReference type="EMBL" id="JANHAX010000001">
    <property type="protein sequence ID" value="MDQ2089440.1"/>
    <property type="molecule type" value="Genomic_DNA"/>
</dbReference>
<organism evidence="1 2">
    <name type="scientific">Marimonas arenosa</name>
    <dbReference type="NCBI Taxonomy" id="1795305"/>
    <lineage>
        <taxon>Bacteria</taxon>
        <taxon>Pseudomonadati</taxon>
        <taxon>Pseudomonadota</taxon>
        <taxon>Alphaproteobacteria</taxon>
        <taxon>Rhodobacterales</taxon>
        <taxon>Paracoccaceae</taxon>
        <taxon>Marimonas</taxon>
    </lineage>
</organism>
<gene>
    <name evidence="1" type="ORF">NO357_05945</name>
</gene>
<evidence type="ECO:0000313" key="2">
    <source>
        <dbReference type="Proteomes" id="UP001226762"/>
    </source>
</evidence>
<proteinExistence type="predicted"/>
<name>A0AAE3WD30_9RHOB</name>
<accession>A0AAE3WD30</accession>
<sequence>MPPTEVTKLGAVESQLEAAAYLLLRAFRPEPVHTLIGAARGVLYGLSKHESNRVLKKWDSSILTRVVGDEKKIRSFQNRVANFLKHADQDPNNTLANVDLNDLNELELQLCIYALMAAKPEITPRL</sequence>
<evidence type="ECO:0000313" key="1">
    <source>
        <dbReference type="EMBL" id="MDQ2089440.1"/>
    </source>
</evidence>
<reference evidence="1" key="1">
    <citation type="submission" date="2022-07" db="EMBL/GenBank/DDBJ databases">
        <authorList>
            <person name="Otstavnykh N."/>
            <person name="Isaeva M."/>
            <person name="Bystritskaya E."/>
        </authorList>
    </citation>
    <scope>NUCLEOTIDE SEQUENCE</scope>
    <source>
        <strain evidence="1">KCTC 52189</strain>
    </source>
</reference>
<protein>
    <submittedName>
        <fullName evidence="1">Uncharacterized protein</fullName>
    </submittedName>
</protein>